<dbReference type="CDD" id="cd23763">
    <property type="entry name" value="ASKHA_ATPase_ROK"/>
    <property type="match status" value="1"/>
</dbReference>
<keyword evidence="2" id="KW-0418">Kinase</keyword>
<dbReference type="RefSeq" id="WP_223911306.1">
    <property type="nucleotide sequence ID" value="NZ_AP024238.1"/>
</dbReference>
<dbReference type="InterPro" id="IPR036390">
    <property type="entry name" value="WH_DNA-bd_sf"/>
</dbReference>
<protein>
    <submittedName>
        <fullName evidence="2">N-acetylmannosamine kinase</fullName>
    </submittedName>
</protein>
<evidence type="ECO:0000313" key="2">
    <source>
        <dbReference type="EMBL" id="BCO26981.1"/>
    </source>
</evidence>
<evidence type="ECO:0000256" key="1">
    <source>
        <dbReference type="SAM" id="MobiDB-lite"/>
    </source>
</evidence>
<keyword evidence="3" id="KW-1185">Reference proteome</keyword>
<dbReference type="InterPro" id="IPR043129">
    <property type="entry name" value="ATPase_NBD"/>
</dbReference>
<dbReference type="SUPFAM" id="SSF46785">
    <property type="entry name" value="Winged helix' DNA-binding domain"/>
    <property type="match status" value="1"/>
</dbReference>
<dbReference type="InterPro" id="IPR036388">
    <property type="entry name" value="WH-like_DNA-bd_sf"/>
</dbReference>
<name>A0ABN6D4S7_9BURK</name>
<gene>
    <name evidence="2" type="ORF">MIZ03_1868</name>
</gene>
<organism evidence="2 3">
    <name type="scientific">Rhodoferax lithotrophicus</name>
    <dbReference type="NCBI Taxonomy" id="2798804"/>
    <lineage>
        <taxon>Bacteria</taxon>
        <taxon>Pseudomonadati</taxon>
        <taxon>Pseudomonadota</taxon>
        <taxon>Betaproteobacteria</taxon>
        <taxon>Burkholderiales</taxon>
        <taxon>Comamonadaceae</taxon>
        <taxon>Rhodoferax</taxon>
    </lineage>
</organism>
<dbReference type="PANTHER" id="PTHR18964">
    <property type="entry name" value="ROK (REPRESSOR, ORF, KINASE) FAMILY"/>
    <property type="match status" value="1"/>
</dbReference>
<dbReference type="GO" id="GO:0016301">
    <property type="term" value="F:kinase activity"/>
    <property type="evidence" value="ECO:0007669"/>
    <property type="project" value="UniProtKB-KW"/>
</dbReference>
<dbReference type="Gene3D" id="1.10.10.10">
    <property type="entry name" value="Winged helix-like DNA-binding domain superfamily/Winged helix DNA-binding domain"/>
    <property type="match status" value="1"/>
</dbReference>
<evidence type="ECO:0000313" key="3">
    <source>
        <dbReference type="Proteomes" id="UP000824366"/>
    </source>
</evidence>
<dbReference type="SUPFAM" id="SSF53067">
    <property type="entry name" value="Actin-like ATPase domain"/>
    <property type="match status" value="1"/>
</dbReference>
<dbReference type="EMBL" id="AP024238">
    <property type="protein sequence ID" value="BCO26981.1"/>
    <property type="molecule type" value="Genomic_DNA"/>
</dbReference>
<accession>A0ABN6D4S7</accession>
<dbReference type="Pfam" id="PF00480">
    <property type="entry name" value="ROK"/>
    <property type="match status" value="1"/>
</dbReference>
<reference evidence="2 3" key="1">
    <citation type="journal article" date="2021" name="Microbiol. Spectr.">
        <title>A Single Bacterium Capable of Oxidation and Reduction of Iron at Circumneutral pH.</title>
        <authorList>
            <person name="Kato S."/>
            <person name="Ohkuma M."/>
        </authorList>
    </citation>
    <scope>NUCLEOTIDE SEQUENCE [LARGE SCALE GENOMIC DNA]</scope>
    <source>
        <strain evidence="2 3">MIZ03</strain>
    </source>
</reference>
<feature type="region of interest" description="Disordered" evidence="1">
    <location>
        <begin position="1"/>
        <end position="21"/>
    </location>
</feature>
<dbReference type="InterPro" id="IPR000600">
    <property type="entry name" value="ROK"/>
</dbReference>
<proteinExistence type="predicted"/>
<dbReference type="PANTHER" id="PTHR18964:SF169">
    <property type="entry name" value="N-ACETYLMANNOSAMINE KINASE"/>
    <property type="match status" value="1"/>
</dbReference>
<sequence>MTPPRHATPVEPPALLRPRGSNHVGMRQFNERVVLQAIRLNGSLPKADLARLTGLTAQTIGLITTRLEEDGLILKQDRVRGRIGQPSVPLTLNPNGAFAIGIKVGRRSADWLLVDFAGQVRLRHSLDYVFPDASTLLPAMAQHMQTLSDELGDLRDRLVGVGVAAPFQLGGWHRMLGLSDEQSEEWNQIDLRAQVQSMTDVPVSFAKDTSAACVAELVQGRGRDLKNFLYLFVDTFVGGGLVINSHLHGGVHGNAGAVASLPMSLAHASAQATPPEQLIRLASLWELEQRFTAHGLNPHAAYDERALQPPFAEETQGWIDNAANALAHTVVSGTAFLDIDAVVVDGSFSRALLAQLIAATQAALQRYNWEGLWNANVIAGVVGPDARALGGALMPLHANFAPDQDLFLKTGS</sequence>
<keyword evidence="2" id="KW-0808">Transferase</keyword>
<dbReference type="Pfam" id="PF13412">
    <property type="entry name" value="HTH_24"/>
    <property type="match status" value="1"/>
</dbReference>
<dbReference type="Proteomes" id="UP000824366">
    <property type="component" value="Chromosome"/>
</dbReference>
<dbReference type="Gene3D" id="3.30.420.40">
    <property type="match status" value="2"/>
</dbReference>